<organism evidence="4 5">
    <name type="scientific">SAR86 cluster bacterium</name>
    <dbReference type="NCBI Taxonomy" id="2030880"/>
    <lineage>
        <taxon>Bacteria</taxon>
        <taxon>Pseudomonadati</taxon>
        <taxon>Pseudomonadota</taxon>
        <taxon>Gammaproteobacteria</taxon>
        <taxon>SAR86 cluster</taxon>
    </lineage>
</organism>
<feature type="region of interest" description="Disordered" evidence="1">
    <location>
        <begin position="202"/>
        <end position="239"/>
    </location>
</feature>
<gene>
    <name evidence="4" type="ORF">COA71_06725</name>
</gene>
<evidence type="ECO:0000256" key="2">
    <source>
        <dbReference type="SAM" id="Phobius"/>
    </source>
</evidence>
<comment type="caution">
    <text evidence="4">The sequence shown here is derived from an EMBL/GenBank/DDBJ whole genome shotgun (WGS) entry which is preliminary data.</text>
</comment>
<name>A0A2A5CD79_9GAMM</name>
<sequence>MSSFITQCPHCETSFNITQAQLKLAKGKVRCGFCLQTFSALEQQLFIEEELEPNEPESEESNNNLEHEQDNPKELLEENETLIDQTDETLQYEKALTSISWSELEDRIEEESLYSDNLSESGDDTEAVEQDLQTDGDIDNTEETINKELIEDVNNATFLENTGNFYAANVEKNSEEESEEDKVENTVEEIIEEQAEEVIEQKAEEKIENQVKENPRDKEPPETDRPTTSDEGEPSKKKEELQNLGALYDDEALNTDGDNPVNALSEEPISIYRQKSRPVLFTFLLFFSNILLILGLASQYTWANIDTYLRDSRFASLTGFICTYANCPAIERFDLSLFSTDQLLVNTHPSIPNALQIDFIFRNTAEFEQAFPLVELSFSDLNRRLVVNRLFKPGEYLEQELQQFTHLPPNSSIQIRLEISDPGTAAINYSLTLRTP</sequence>
<evidence type="ECO:0000259" key="3">
    <source>
        <dbReference type="Pfam" id="PF13719"/>
    </source>
</evidence>
<protein>
    <recommendedName>
        <fullName evidence="3">Zinc finger/thioredoxin putative domain-containing protein</fullName>
    </recommendedName>
</protein>
<evidence type="ECO:0000256" key="1">
    <source>
        <dbReference type="SAM" id="MobiDB-lite"/>
    </source>
</evidence>
<dbReference type="Pfam" id="PF13719">
    <property type="entry name" value="Zn_ribbon_5"/>
    <property type="match status" value="1"/>
</dbReference>
<dbReference type="Pfam" id="PF11906">
    <property type="entry name" value="DUF3426"/>
    <property type="match status" value="1"/>
</dbReference>
<feature type="transmembrane region" description="Helical" evidence="2">
    <location>
        <begin position="279"/>
        <end position="302"/>
    </location>
</feature>
<keyword evidence="2" id="KW-0472">Membrane</keyword>
<dbReference type="Proteomes" id="UP000228987">
    <property type="component" value="Unassembled WGS sequence"/>
</dbReference>
<keyword evidence="2" id="KW-1133">Transmembrane helix</keyword>
<accession>A0A2A5CD79</accession>
<proteinExistence type="predicted"/>
<evidence type="ECO:0000313" key="5">
    <source>
        <dbReference type="Proteomes" id="UP000228987"/>
    </source>
</evidence>
<dbReference type="AlphaFoldDB" id="A0A2A5CD79"/>
<keyword evidence="2" id="KW-0812">Transmembrane</keyword>
<dbReference type="EMBL" id="NVWI01000004">
    <property type="protein sequence ID" value="PCJ41703.1"/>
    <property type="molecule type" value="Genomic_DNA"/>
</dbReference>
<evidence type="ECO:0000313" key="4">
    <source>
        <dbReference type="EMBL" id="PCJ41703.1"/>
    </source>
</evidence>
<dbReference type="InterPro" id="IPR011723">
    <property type="entry name" value="Znf/thioredoxin_put"/>
</dbReference>
<feature type="domain" description="Zinc finger/thioredoxin putative" evidence="3">
    <location>
        <begin position="5"/>
        <end position="40"/>
    </location>
</feature>
<dbReference type="NCBIfam" id="TIGR02098">
    <property type="entry name" value="MJ0042_CXXC"/>
    <property type="match status" value="1"/>
</dbReference>
<dbReference type="InterPro" id="IPR021834">
    <property type="entry name" value="DUF3426"/>
</dbReference>
<feature type="region of interest" description="Disordered" evidence="1">
    <location>
        <begin position="51"/>
        <end position="71"/>
    </location>
</feature>
<reference evidence="5" key="1">
    <citation type="submission" date="2017-08" db="EMBL/GenBank/DDBJ databases">
        <title>A dynamic microbial community with high functional redundancy inhabits the cold, oxic subseafloor aquifer.</title>
        <authorList>
            <person name="Tully B.J."/>
            <person name="Wheat C.G."/>
            <person name="Glazer B.T."/>
            <person name="Huber J.A."/>
        </authorList>
    </citation>
    <scope>NUCLEOTIDE SEQUENCE [LARGE SCALE GENOMIC DNA]</scope>
</reference>
<feature type="compositionally biased region" description="Acidic residues" evidence="1">
    <location>
        <begin position="51"/>
        <end position="60"/>
    </location>
</feature>